<accession>I3DUL6</accession>
<keyword evidence="1" id="KW-1133">Transmembrane helix</keyword>
<evidence type="ECO:0000256" key="1">
    <source>
        <dbReference type="SAM" id="Phobius"/>
    </source>
</evidence>
<dbReference type="EMBL" id="CP007739">
    <property type="protein sequence ID" value="AIE61183.1"/>
    <property type="molecule type" value="Genomic_DNA"/>
</dbReference>
<dbReference type="KEGG" id="bmet:BMMGA3_14125"/>
<sequence length="71" mass="7935">MNYNYRTPYFGPGNRGFFFGGPFLGGLLGGLAGGLAAGALFYPRPYFPPYPFYQPYPYNQPYYGYGGGYPY</sequence>
<dbReference type="RefSeq" id="WP_003349570.1">
    <property type="nucleotide sequence ID" value="NZ_ADWW01000005.1"/>
</dbReference>
<organism evidence="2 3">
    <name type="scientific">Bacillus methanolicus (strain MGA3 / ATCC 53907)</name>
    <dbReference type="NCBI Taxonomy" id="796606"/>
    <lineage>
        <taxon>Bacteria</taxon>
        <taxon>Bacillati</taxon>
        <taxon>Bacillota</taxon>
        <taxon>Bacilli</taxon>
        <taxon>Bacillales</taxon>
        <taxon>Bacillaceae</taxon>
        <taxon>Bacillus</taxon>
    </lineage>
</organism>
<dbReference type="HOGENOM" id="CLU_2731631_0_0_9"/>
<dbReference type="AlphaFoldDB" id="I3DUL6"/>
<reference evidence="2 3" key="1">
    <citation type="journal article" date="2015" name="BMC Genomics">
        <title>Transcriptome analysis of thermophilic methylotrophic Bacillus methanolicus MGA3 using RNA-sequencing provides detailed insights into its previously uncharted transcriptional landscape.</title>
        <authorList>
            <person name="Irla M."/>
            <person name="Neshat A."/>
            <person name="Brautaset T."/>
            <person name="Ruckert C."/>
            <person name="Kalinowski J."/>
            <person name="Wendisch V.F."/>
        </authorList>
    </citation>
    <scope>NUCLEOTIDE SEQUENCE [LARGE SCALE GENOMIC DNA]</scope>
    <source>
        <strain evidence="3">MGA3 / ATCC 53907</strain>
    </source>
</reference>
<name>I3DUL6_BACMM</name>
<evidence type="ECO:0000313" key="3">
    <source>
        <dbReference type="Proteomes" id="UP000027602"/>
    </source>
</evidence>
<evidence type="ECO:0000313" key="2">
    <source>
        <dbReference type="EMBL" id="AIE61183.1"/>
    </source>
</evidence>
<dbReference type="Proteomes" id="UP000027602">
    <property type="component" value="Chromosome"/>
</dbReference>
<keyword evidence="3" id="KW-1185">Reference proteome</keyword>
<keyword evidence="1" id="KW-0812">Transmembrane</keyword>
<protein>
    <submittedName>
        <fullName evidence="2">Putative membrane protein</fullName>
    </submittedName>
</protein>
<keyword evidence="1" id="KW-0472">Membrane</keyword>
<feature type="transmembrane region" description="Helical" evidence="1">
    <location>
        <begin position="20"/>
        <end position="42"/>
    </location>
</feature>
<gene>
    <name evidence="2" type="ORF">BMMGA3_14125</name>
</gene>
<proteinExistence type="predicted"/>